<accession>A0A6A6G1E0</accession>
<dbReference type="InterPro" id="IPR051104">
    <property type="entry name" value="FAD_monoxygenase"/>
</dbReference>
<evidence type="ECO:0000313" key="6">
    <source>
        <dbReference type="Proteomes" id="UP000799538"/>
    </source>
</evidence>
<dbReference type="OrthoDB" id="16820at2759"/>
<name>A0A6A6G1E0_9PEZI</name>
<reference evidence="6" key="1">
    <citation type="journal article" date="2020" name="Stud. Mycol.">
        <title>101 Dothideomycetes genomes: A test case for predicting lifestyles and emergence of pathogens.</title>
        <authorList>
            <person name="Haridas S."/>
            <person name="Albert R."/>
            <person name="Binder M."/>
            <person name="Bloem J."/>
            <person name="LaButti K."/>
            <person name="Salamov A."/>
            <person name="Andreopoulos B."/>
            <person name="Baker S."/>
            <person name="Barry K."/>
            <person name="Bills G."/>
            <person name="Bluhm B."/>
            <person name="Cannon C."/>
            <person name="Castanera R."/>
            <person name="Culley D."/>
            <person name="Daum C."/>
            <person name="Ezra D."/>
            <person name="Gonzalez J."/>
            <person name="Henrissat B."/>
            <person name="Kuo A."/>
            <person name="Liang C."/>
            <person name="Lipzen A."/>
            <person name="Lutzoni F."/>
            <person name="Magnuson J."/>
            <person name="Mondo S."/>
            <person name="Nolan M."/>
            <person name="Ohm R."/>
            <person name="Pangilinan J."/>
            <person name="Park H.-J."/>
            <person name="Ramirez L."/>
            <person name="Alfaro M."/>
            <person name="Sun H."/>
            <person name="Tritt A."/>
            <person name="Yoshinaga Y."/>
            <person name="Zwiers L.-H."/>
            <person name="Turgeon B."/>
            <person name="Goodwin S."/>
            <person name="Spatafora J."/>
            <person name="Crous P."/>
            <person name="Grigoriev I."/>
        </authorList>
    </citation>
    <scope>NUCLEOTIDE SEQUENCE [LARGE SCALE GENOMIC DNA]</scope>
    <source>
        <strain evidence="6">CECT 20119</strain>
    </source>
</reference>
<dbReference type="Proteomes" id="UP000799538">
    <property type="component" value="Unassembled WGS sequence"/>
</dbReference>
<dbReference type="Gene3D" id="3.50.50.60">
    <property type="entry name" value="FAD/NAD(P)-binding domain"/>
    <property type="match status" value="1"/>
</dbReference>
<keyword evidence="2" id="KW-0274">FAD</keyword>
<keyword evidence="1" id="KW-0285">Flavoprotein</keyword>
<dbReference type="EMBL" id="ML992516">
    <property type="protein sequence ID" value="KAF2219507.1"/>
    <property type="molecule type" value="Genomic_DNA"/>
</dbReference>
<protein>
    <recommendedName>
        <fullName evidence="7">FAD-binding domain-containing protein</fullName>
    </recommendedName>
</protein>
<dbReference type="GO" id="GO:0016491">
    <property type="term" value="F:oxidoreductase activity"/>
    <property type="evidence" value="ECO:0007669"/>
    <property type="project" value="UniProtKB-KW"/>
</dbReference>
<keyword evidence="4" id="KW-0732">Signal</keyword>
<keyword evidence="6" id="KW-1185">Reference proteome</keyword>
<proteinExistence type="predicted"/>
<dbReference type="SUPFAM" id="SSF51905">
    <property type="entry name" value="FAD/NAD(P)-binding domain"/>
    <property type="match status" value="1"/>
</dbReference>
<dbReference type="PANTHER" id="PTHR46720:SF3">
    <property type="entry name" value="FAD-BINDING DOMAIN-CONTAINING PROTEIN-RELATED"/>
    <property type="match status" value="1"/>
</dbReference>
<evidence type="ECO:0000256" key="4">
    <source>
        <dbReference type="SAM" id="SignalP"/>
    </source>
</evidence>
<sequence>MLSKSLLSLSALAASTTALDVVIYGGGITSGTLAYALKDYDHINVQYYDPNVNLYPSSYRLMGIAPQAHNALKLIGPGAYGAIERAGWYPEEPSIIVLGQGPHAGDVVLDYSKLPNTTHVPQVTVIDPASWLKLMLEDYPKESLHPNKTLVGIKDPEDGPIEVSFNDGTTVKADVLITDGGLWGSTRKYVLGPDNVATYPRFMNVLSAIAHVPPKEARKLLGAPYGEIESGYRFERVGSGSWFLNAYLDGFFTCLGSFYTTEDYNLTQFARPTSDAELAKYFSGFKDGDNLVEILSSYSGKMLIPEIEHLNAPTYVRGRVAMTGNEAHTMTNFQQLGQGAQVEDAMILGALLGAAYDRNGVTAALAGYDAVRRPRNEMIANHGKQLGLLWMGKTEAGIDGGELRKAFLDLKDKEEAYDLAEERRRAFGVMARKLQGDSAIHFFCRNMAELRAPFVTSGLNVSRPWWDCVVE</sequence>
<gene>
    <name evidence="5" type="ORF">BDZ85DRAFT_291650</name>
</gene>
<evidence type="ECO:0000313" key="5">
    <source>
        <dbReference type="EMBL" id="KAF2219507.1"/>
    </source>
</evidence>
<evidence type="ECO:0000256" key="1">
    <source>
        <dbReference type="ARBA" id="ARBA00022630"/>
    </source>
</evidence>
<evidence type="ECO:0008006" key="7">
    <source>
        <dbReference type="Google" id="ProtNLM"/>
    </source>
</evidence>
<dbReference type="InterPro" id="IPR036188">
    <property type="entry name" value="FAD/NAD-bd_sf"/>
</dbReference>
<evidence type="ECO:0000256" key="3">
    <source>
        <dbReference type="ARBA" id="ARBA00023002"/>
    </source>
</evidence>
<evidence type="ECO:0000256" key="2">
    <source>
        <dbReference type="ARBA" id="ARBA00022827"/>
    </source>
</evidence>
<feature type="signal peptide" evidence="4">
    <location>
        <begin position="1"/>
        <end position="18"/>
    </location>
</feature>
<keyword evidence="3" id="KW-0560">Oxidoreductase</keyword>
<organism evidence="5 6">
    <name type="scientific">Elsinoe ampelina</name>
    <dbReference type="NCBI Taxonomy" id="302913"/>
    <lineage>
        <taxon>Eukaryota</taxon>
        <taxon>Fungi</taxon>
        <taxon>Dikarya</taxon>
        <taxon>Ascomycota</taxon>
        <taxon>Pezizomycotina</taxon>
        <taxon>Dothideomycetes</taxon>
        <taxon>Dothideomycetidae</taxon>
        <taxon>Myriangiales</taxon>
        <taxon>Elsinoaceae</taxon>
        <taxon>Elsinoe</taxon>
    </lineage>
</organism>
<dbReference type="GO" id="GO:0044550">
    <property type="term" value="P:secondary metabolite biosynthetic process"/>
    <property type="evidence" value="ECO:0007669"/>
    <property type="project" value="TreeGrafter"/>
</dbReference>
<dbReference type="AlphaFoldDB" id="A0A6A6G1E0"/>
<dbReference type="PANTHER" id="PTHR46720">
    <property type="entry name" value="HYDROXYLASE, PUTATIVE (AFU_ORTHOLOGUE AFUA_3G01460)-RELATED"/>
    <property type="match status" value="1"/>
</dbReference>
<feature type="chain" id="PRO_5025424903" description="FAD-binding domain-containing protein" evidence="4">
    <location>
        <begin position="19"/>
        <end position="471"/>
    </location>
</feature>